<name>A0ABT6ZQM6_9ACTN</name>
<keyword evidence="3" id="KW-1185">Reference proteome</keyword>
<proteinExistence type="predicted"/>
<evidence type="ECO:0000259" key="1">
    <source>
        <dbReference type="Pfam" id="PF11716"/>
    </source>
</evidence>
<comment type="caution">
    <text evidence="2">The sequence shown here is derived from an EMBL/GenBank/DDBJ whole genome shotgun (WGS) entry which is preliminary data.</text>
</comment>
<feature type="domain" description="Mycothiol-dependent maleylpyruvate isomerase metal-binding" evidence="1">
    <location>
        <begin position="14"/>
        <end position="129"/>
    </location>
</feature>
<dbReference type="EMBL" id="JANCPR020000004">
    <property type="protein sequence ID" value="MDJ1131359.1"/>
    <property type="molecule type" value="Genomic_DNA"/>
</dbReference>
<accession>A0ABT6ZQM6</accession>
<dbReference type="InterPro" id="IPR017517">
    <property type="entry name" value="Maleyloyr_isom"/>
</dbReference>
<dbReference type="InterPro" id="IPR017520">
    <property type="entry name" value="CHP03086"/>
</dbReference>
<evidence type="ECO:0000313" key="3">
    <source>
        <dbReference type="Proteomes" id="UP001214441"/>
    </source>
</evidence>
<dbReference type="NCBIfam" id="TIGR03086">
    <property type="entry name" value="TIGR03086 family metal-binding protein"/>
    <property type="match status" value="1"/>
</dbReference>
<dbReference type="InterPro" id="IPR034660">
    <property type="entry name" value="DinB/YfiT-like"/>
</dbReference>
<evidence type="ECO:0000313" key="2">
    <source>
        <dbReference type="EMBL" id="MDJ1131359.1"/>
    </source>
</evidence>
<dbReference type="InterPro" id="IPR024344">
    <property type="entry name" value="MDMPI_metal-binding"/>
</dbReference>
<sequence>MENPRTKDIAPLLDRAARATGQVVRGVTDADLARPTPCAEYDVRGLLNHLFHVAVEFQKLAAKGTADFSATPDYVEGDWRVRFGDETGRLVEAWSAPDALEGVSQGMGMPQRTVAHMVMGDLAIHGWDLSRATGQDYAPDEAVLAELVPAFAELAPLARKMGQFGEEVPVPADATSLERLLAGTGRDPGWLPR</sequence>
<gene>
    <name evidence="2" type="ORF">NMN56_005195</name>
</gene>
<dbReference type="NCBIfam" id="TIGR03083">
    <property type="entry name" value="maleylpyruvate isomerase family mycothiol-dependent enzyme"/>
    <property type="match status" value="1"/>
</dbReference>
<dbReference type="RefSeq" id="WP_274039184.1">
    <property type="nucleotide sequence ID" value="NZ_JANCPR020000004.1"/>
</dbReference>
<reference evidence="2 3" key="1">
    <citation type="submission" date="2023-05" db="EMBL/GenBank/DDBJ databases">
        <title>Streptantibioticus silvisoli sp. nov., acidotolerant actinomycetes 1 from pine litter.</title>
        <authorList>
            <person name="Swiecimska M."/>
            <person name="Golinska P."/>
            <person name="Sangal V."/>
            <person name="Wachnowicz B."/>
            <person name="Goodfellow M."/>
        </authorList>
    </citation>
    <scope>NUCLEOTIDE SEQUENCE [LARGE SCALE GENOMIC DNA]</scope>
    <source>
        <strain evidence="2 3">DSM 42109</strain>
    </source>
</reference>
<dbReference type="Proteomes" id="UP001214441">
    <property type="component" value="Unassembled WGS sequence"/>
</dbReference>
<dbReference type="Pfam" id="PF11716">
    <property type="entry name" value="MDMPI_N"/>
    <property type="match status" value="1"/>
</dbReference>
<dbReference type="SUPFAM" id="SSF109854">
    <property type="entry name" value="DinB/YfiT-like putative metalloenzymes"/>
    <property type="match status" value="1"/>
</dbReference>
<protein>
    <submittedName>
        <fullName evidence="2">TIGR03086 family metal-binding protein</fullName>
    </submittedName>
</protein>
<organism evidence="2 3">
    <name type="scientific">Streptomyces iconiensis</name>
    <dbReference type="NCBI Taxonomy" id="1384038"/>
    <lineage>
        <taxon>Bacteria</taxon>
        <taxon>Bacillati</taxon>
        <taxon>Actinomycetota</taxon>
        <taxon>Actinomycetes</taxon>
        <taxon>Kitasatosporales</taxon>
        <taxon>Streptomycetaceae</taxon>
        <taxon>Streptomyces</taxon>
    </lineage>
</organism>
<dbReference type="Gene3D" id="1.20.120.450">
    <property type="entry name" value="dinb family like domain"/>
    <property type="match status" value="1"/>
</dbReference>